<dbReference type="InterPro" id="IPR018060">
    <property type="entry name" value="HTH_AraC"/>
</dbReference>
<dbReference type="Pfam" id="PF12833">
    <property type="entry name" value="HTH_18"/>
    <property type="match status" value="1"/>
</dbReference>
<dbReference type="GO" id="GO:0008168">
    <property type="term" value="F:methyltransferase activity"/>
    <property type="evidence" value="ECO:0007669"/>
    <property type="project" value="UniProtKB-KW"/>
</dbReference>
<dbReference type="InterPro" id="IPR009057">
    <property type="entry name" value="Homeodomain-like_sf"/>
</dbReference>
<evidence type="ECO:0000256" key="4">
    <source>
        <dbReference type="ARBA" id="ARBA00022723"/>
    </source>
</evidence>
<keyword evidence="5" id="KW-0227">DNA damage</keyword>
<dbReference type="PANTHER" id="PTHR43280:SF28">
    <property type="entry name" value="HTH-TYPE TRANSCRIPTIONAL ACTIVATOR RHAS"/>
    <property type="match status" value="1"/>
</dbReference>
<organism evidence="13 14">
    <name type="scientific">Paenibacillus harenae</name>
    <dbReference type="NCBI Taxonomy" id="306543"/>
    <lineage>
        <taxon>Bacteria</taxon>
        <taxon>Bacillati</taxon>
        <taxon>Bacillota</taxon>
        <taxon>Bacilli</taxon>
        <taxon>Bacillales</taxon>
        <taxon>Paenibacillaceae</taxon>
        <taxon>Paenibacillus</taxon>
    </lineage>
</organism>
<keyword evidence="8" id="KW-0238">DNA-binding</keyword>
<evidence type="ECO:0000256" key="11">
    <source>
        <dbReference type="ARBA" id="ARBA00023204"/>
    </source>
</evidence>
<evidence type="ECO:0000256" key="8">
    <source>
        <dbReference type="ARBA" id="ARBA00023125"/>
    </source>
</evidence>
<dbReference type="PANTHER" id="PTHR43280">
    <property type="entry name" value="ARAC-FAMILY TRANSCRIPTIONAL REGULATOR"/>
    <property type="match status" value="1"/>
</dbReference>
<dbReference type="SUPFAM" id="SSF46689">
    <property type="entry name" value="Homeodomain-like"/>
    <property type="match status" value="2"/>
</dbReference>
<reference evidence="13 14" key="1">
    <citation type="submission" date="2023-07" db="EMBL/GenBank/DDBJ databases">
        <title>Sorghum-associated microbial communities from plants grown in Nebraska, USA.</title>
        <authorList>
            <person name="Schachtman D."/>
        </authorList>
    </citation>
    <scope>NUCLEOTIDE SEQUENCE [LARGE SCALE GENOMIC DNA]</scope>
    <source>
        <strain evidence="13 14">CC482</strain>
    </source>
</reference>
<accession>A0ABT9U2J8</accession>
<evidence type="ECO:0000256" key="5">
    <source>
        <dbReference type="ARBA" id="ARBA00022763"/>
    </source>
</evidence>
<dbReference type="EC" id="2.1.1.-" evidence="13"/>
<keyword evidence="9" id="KW-0010">Activator</keyword>
<evidence type="ECO:0000256" key="2">
    <source>
        <dbReference type="ARBA" id="ARBA00022603"/>
    </source>
</evidence>
<dbReference type="InterPro" id="IPR035451">
    <property type="entry name" value="Ada-like_dom_sf"/>
</dbReference>
<dbReference type="PROSITE" id="PS00041">
    <property type="entry name" value="HTH_ARAC_FAMILY_1"/>
    <property type="match status" value="1"/>
</dbReference>
<name>A0ABT9U2J8_PAEHA</name>
<keyword evidence="11" id="KW-0234">DNA repair</keyword>
<proteinExistence type="predicted"/>
<dbReference type="SUPFAM" id="SSF57884">
    <property type="entry name" value="Ada DNA repair protein, N-terminal domain (N-Ada 10)"/>
    <property type="match status" value="1"/>
</dbReference>
<dbReference type="InterPro" id="IPR020449">
    <property type="entry name" value="Tscrpt_reg_AraC-type_HTH"/>
</dbReference>
<evidence type="ECO:0000313" key="14">
    <source>
        <dbReference type="Proteomes" id="UP001229346"/>
    </source>
</evidence>
<dbReference type="Proteomes" id="UP001229346">
    <property type="component" value="Unassembled WGS sequence"/>
</dbReference>
<keyword evidence="7" id="KW-0805">Transcription regulation</keyword>
<gene>
    <name evidence="13" type="ORF">J2T15_002114</name>
</gene>
<evidence type="ECO:0000256" key="6">
    <source>
        <dbReference type="ARBA" id="ARBA00022833"/>
    </source>
</evidence>
<evidence type="ECO:0000256" key="3">
    <source>
        <dbReference type="ARBA" id="ARBA00022679"/>
    </source>
</evidence>
<keyword evidence="6" id="KW-0862">Zinc</keyword>
<dbReference type="InterPro" id="IPR016220">
    <property type="entry name" value="Me-P-triester_DNA_alkyl-Trfase"/>
</dbReference>
<dbReference type="PROSITE" id="PS01124">
    <property type="entry name" value="HTH_ARAC_FAMILY_2"/>
    <property type="match status" value="1"/>
</dbReference>
<evidence type="ECO:0000256" key="9">
    <source>
        <dbReference type="ARBA" id="ARBA00023159"/>
    </source>
</evidence>
<dbReference type="InterPro" id="IPR018062">
    <property type="entry name" value="HTH_AraC-typ_CS"/>
</dbReference>
<dbReference type="Gene3D" id="3.40.10.10">
    <property type="entry name" value="DNA Methylphosphotriester Repair Domain"/>
    <property type="match status" value="1"/>
</dbReference>
<evidence type="ECO:0000256" key="7">
    <source>
        <dbReference type="ARBA" id="ARBA00023015"/>
    </source>
</evidence>
<evidence type="ECO:0000256" key="1">
    <source>
        <dbReference type="ARBA" id="ARBA00001947"/>
    </source>
</evidence>
<protein>
    <submittedName>
        <fullName evidence="13">AraC family transcriptional regulator of adaptative response / methylphosphotriester-DNA alkyltransferase methyltransferase</fullName>
        <ecNumber evidence="13">2.1.1.-</ecNumber>
    </submittedName>
</protein>
<keyword evidence="4" id="KW-0479">Metal-binding</keyword>
<keyword evidence="10" id="KW-0804">Transcription</keyword>
<evidence type="ECO:0000256" key="10">
    <source>
        <dbReference type="ARBA" id="ARBA00023163"/>
    </source>
</evidence>
<dbReference type="PIRSF" id="PIRSF000408">
    <property type="entry name" value="Alkyltransferas_AdaA"/>
    <property type="match status" value="1"/>
</dbReference>
<dbReference type="PRINTS" id="PR00032">
    <property type="entry name" value="HTHARAC"/>
</dbReference>
<comment type="cofactor">
    <cofactor evidence="1">
        <name>Zn(2+)</name>
        <dbReference type="ChEBI" id="CHEBI:29105"/>
    </cofactor>
</comment>
<dbReference type="GO" id="GO:0032259">
    <property type="term" value="P:methylation"/>
    <property type="evidence" value="ECO:0007669"/>
    <property type="project" value="UniProtKB-KW"/>
</dbReference>
<keyword evidence="3 13" id="KW-0808">Transferase</keyword>
<evidence type="ECO:0000259" key="12">
    <source>
        <dbReference type="PROSITE" id="PS01124"/>
    </source>
</evidence>
<evidence type="ECO:0000313" key="13">
    <source>
        <dbReference type="EMBL" id="MDQ0112679.1"/>
    </source>
</evidence>
<dbReference type="Pfam" id="PF02805">
    <property type="entry name" value="Ada_Zn_binding"/>
    <property type="match status" value="1"/>
</dbReference>
<keyword evidence="2 13" id="KW-0489">Methyltransferase</keyword>
<feature type="domain" description="HTH araC/xylS-type" evidence="12">
    <location>
        <begin position="101"/>
        <end position="199"/>
    </location>
</feature>
<dbReference type="Gene3D" id="1.10.10.60">
    <property type="entry name" value="Homeodomain-like"/>
    <property type="match status" value="2"/>
</dbReference>
<keyword evidence="14" id="KW-1185">Reference proteome</keyword>
<dbReference type="EMBL" id="JAUSSU010000004">
    <property type="protein sequence ID" value="MDQ0112679.1"/>
    <property type="molecule type" value="Genomic_DNA"/>
</dbReference>
<dbReference type="InterPro" id="IPR004026">
    <property type="entry name" value="Ada_DNA_repair_Zn-bd"/>
</dbReference>
<sequence>MRARNEEHDDGVDQAVSMVQERLTEEKWQAILHNDADYDGKFWYAVKTTSIFCRPSCKSKPPKKENVRIYPTAEQALTGGFRPCKRCKPTGEKLPDEEWIGHVTDYIVSHYKEHLTLELLADTSHSSPYHLQRTFKRISGITPTEYIQDLRIQHAKTLLVRSDRKIAEIGSQVGMTNTPYFVTLFKQKVGCTPASYRRQHKRGD</sequence>
<dbReference type="SMART" id="SM00342">
    <property type="entry name" value="HTH_ARAC"/>
    <property type="match status" value="1"/>
</dbReference>
<comment type="caution">
    <text evidence="13">The sequence shown here is derived from an EMBL/GenBank/DDBJ whole genome shotgun (WGS) entry which is preliminary data.</text>
</comment>